<dbReference type="PROSITE" id="PS51257">
    <property type="entry name" value="PROKAR_LIPOPROTEIN"/>
    <property type="match status" value="1"/>
</dbReference>
<dbReference type="SUPFAM" id="SSF51004">
    <property type="entry name" value="C-terminal (heme d1) domain of cytochrome cd1-nitrite reductase"/>
    <property type="match status" value="1"/>
</dbReference>
<comment type="caution">
    <text evidence="2">The sequence shown here is derived from an EMBL/GenBank/DDBJ whole genome shotgun (WGS) entry which is preliminary data.</text>
</comment>
<dbReference type="Proteomes" id="UP000192277">
    <property type="component" value="Unassembled WGS sequence"/>
</dbReference>
<proteinExistence type="predicted"/>
<dbReference type="NCBIfam" id="TIGR02276">
    <property type="entry name" value="beta_rpt_yvtn"/>
    <property type="match status" value="1"/>
</dbReference>
<evidence type="ECO:0008006" key="4">
    <source>
        <dbReference type="Google" id="ProtNLM"/>
    </source>
</evidence>
<dbReference type="InterPro" id="IPR015943">
    <property type="entry name" value="WD40/YVTN_repeat-like_dom_sf"/>
</dbReference>
<organism evidence="2 3">
    <name type="scientific">Niastella koreensis</name>
    <dbReference type="NCBI Taxonomy" id="354356"/>
    <lineage>
        <taxon>Bacteria</taxon>
        <taxon>Pseudomonadati</taxon>
        <taxon>Bacteroidota</taxon>
        <taxon>Chitinophagia</taxon>
        <taxon>Chitinophagales</taxon>
        <taxon>Chitinophagaceae</taxon>
        <taxon>Niastella</taxon>
    </lineage>
</organism>
<feature type="signal peptide" evidence="1">
    <location>
        <begin position="1"/>
        <end position="21"/>
    </location>
</feature>
<protein>
    <recommendedName>
        <fullName evidence="4">YncE family protein</fullName>
    </recommendedName>
</protein>
<dbReference type="PANTHER" id="PTHR47197:SF3">
    <property type="entry name" value="DIHYDRO-HEME D1 DEHYDROGENASE"/>
    <property type="match status" value="1"/>
</dbReference>
<dbReference type="InterPro" id="IPR051200">
    <property type="entry name" value="Host-pathogen_enzymatic-act"/>
</dbReference>
<dbReference type="Gene3D" id="2.130.10.10">
    <property type="entry name" value="YVTN repeat-like/Quinoprotein amine dehydrogenase"/>
    <property type="match status" value="1"/>
</dbReference>
<dbReference type="RefSeq" id="WP_014220415.1">
    <property type="nucleotide sequence ID" value="NZ_LWBO01000004.1"/>
</dbReference>
<evidence type="ECO:0000313" key="2">
    <source>
        <dbReference type="EMBL" id="OQP52364.1"/>
    </source>
</evidence>
<name>A0ABX3P1D5_9BACT</name>
<gene>
    <name evidence="2" type="ORF">A4D02_24545</name>
</gene>
<evidence type="ECO:0000313" key="3">
    <source>
        <dbReference type="Proteomes" id="UP000192277"/>
    </source>
</evidence>
<reference evidence="2 3" key="1">
    <citation type="submission" date="2016-04" db="EMBL/GenBank/DDBJ databases">
        <authorList>
            <person name="Chen L."/>
            <person name="Zhuang W."/>
            <person name="Wang G."/>
        </authorList>
    </citation>
    <scope>NUCLEOTIDE SEQUENCE [LARGE SCALE GENOMIC DNA]</scope>
    <source>
        <strain evidence="3">GR20</strain>
    </source>
</reference>
<sequence>MKKQSGLICVLILIAALSCKAQTATGIHLLTTFHLSGTGGWDYLSIQPGSEKLYVSHGTQVNIVNKTTGDSLGVIPGTTGVHGIAFVPNLNKGYTSNGRLNTLTVFDLQTAKVFGQLPVGQNPDAIMYDEFTKHLIVCNGRSNSVSIVDPENDRVVGTVDVGGKPEEAATDGAGMLFVNIENKSEIVVIELKSQRVLHRWPLSPGVAPTGLAIDKTTHRLFSTCSDSRQLMVLDASNGAIVSKIPIGAGCDGVAFDETSKYIYTSNGEGNITVVKEGEKDDYSKVATLPTKRGARTITLDAATHKLYLPTADFEAATQANGRPAVVPNTFQVLVVGSDK</sequence>
<keyword evidence="3" id="KW-1185">Reference proteome</keyword>
<dbReference type="InterPro" id="IPR011964">
    <property type="entry name" value="YVTN_b-propeller_repeat"/>
</dbReference>
<keyword evidence="1" id="KW-0732">Signal</keyword>
<dbReference type="PANTHER" id="PTHR47197">
    <property type="entry name" value="PROTEIN NIRF"/>
    <property type="match status" value="1"/>
</dbReference>
<accession>A0ABX3P1D5</accession>
<evidence type="ECO:0000256" key="1">
    <source>
        <dbReference type="SAM" id="SignalP"/>
    </source>
</evidence>
<feature type="chain" id="PRO_5046994410" description="YncE family protein" evidence="1">
    <location>
        <begin position="22"/>
        <end position="339"/>
    </location>
</feature>
<dbReference type="EMBL" id="LWBO01000004">
    <property type="protein sequence ID" value="OQP52364.1"/>
    <property type="molecule type" value="Genomic_DNA"/>
</dbReference>
<dbReference type="InterPro" id="IPR011048">
    <property type="entry name" value="Haem_d1_sf"/>
</dbReference>